<name>A0A4Q1BPN6_TREME</name>
<dbReference type="Proteomes" id="UP000289152">
    <property type="component" value="Unassembled WGS sequence"/>
</dbReference>
<protein>
    <submittedName>
        <fullName evidence="2">Uncharacterized protein</fullName>
    </submittedName>
</protein>
<dbReference type="EMBL" id="SDIL01000027">
    <property type="protein sequence ID" value="RXK39722.1"/>
    <property type="molecule type" value="Genomic_DNA"/>
</dbReference>
<feature type="region of interest" description="Disordered" evidence="1">
    <location>
        <begin position="107"/>
        <end position="129"/>
    </location>
</feature>
<feature type="region of interest" description="Disordered" evidence="1">
    <location>
        <begin position="1"/>
        <end position="66"/>
    </location>
</feature>
<organism evidence="2 3">
    <name type="scientific">Tremella mesenterica</name>
    <name type="common">Jelly fungus</name>
    <dbReference type="NCBI Taxonomy" id="5217"/>
    <lineage>
        <taxon>Eukaryota</taxon>
        <taxon>Fungi</taxon>
        <taxon>Dikarya</taxon>
        <taxon>Basidiomycota</taxon>
        <taxon>Agaricomycotina</taxon>
        <taxon>Tremellomycetes</taxon>
        <taxon>Tremellales</taxon>
        <taxon>Tremellaceae</taxon>
        <taxon>Tremella</taxon>
    </lineage>
</organism>
<feature type="compositionally biased region" description="Basic residues" evidence="1">
    <location>
        <begin position="1"/>
        <end position="10"/>
    </location>
</feature>
<dbReference type="AlphaFoldDB" id="A0A4Q1BPN6"/>
<proteinExistence type="predicted"/>
<dbReference type="InParanoid" id="A0A4Q1BPN6"/>
<comment type="caution">
    <text evidence="2">The sequence shown here is derived from an EMBL/GenBank/DDBJ whole genome shotgun (WGS) entry which is preliminary data.</text>
</comment>
<evidence type="ECO:0000256" key="1">
    <source>
        <dbReference type="SAM" id="MobiDB-lite"/>
    </source>
</evidence>
<evidence type="ECO:0000313" key="3">
    <source>
        <dbReference type="Proteomes" id="UP000289152"/>
    </source>
</evidence>
<gene>
    <name evidence="2" type="ORF">M231_02915</name>
</gene>
<sequence>MGKKNRGQRQRAREAKAFQGLAEVTPAELESPETPVASADPDSPDTGRVGGQSNEGVIGRSNEGVIGHEEGVISRSNEGVIGHEGGVIGRSNEGVIGGVITGCSSTTPTSVSTHQLPPVPTQKLLSNPRTISSGGVGEEDDGITVVSPTSCIPPVHAGRVLL</sequence>
<accession>A0A4Q1BPN6</accession>
<evidence type="ECO:0000313" key="2">
    <source>
        <dbReference type="EMBL" id="RXK39722.1"/>
    </source>
</evidence>
<reference evidence="2 3" key="1">
    <citation type="submission" date="2016-06" db="EMBL/GenBank/DDBJ databases">
        <title>Evolution of pathogenesis and genome organization in the Tremellales.</title>
        <authorList>
            <person name="Cuomo C."/>
            <person name="Litvintseva A."/>
            <person name="Heitman J."/>
            <person name="Chen Y."/>
            <person name="Sun S."/>
            <person name="Springer D."/>
            <person name="Dromer F."/>
            <person name="Young S."/>
            <person name="Zeng Q."/>
            <person name="Chapman S."/>
            <person name="Gujja S."/>
            <person name="Saif S."/>
            <person name="Birren B."/>
        </authorList>
    </citation>
    <scope>NUCLEOTIDE SEQUENCE [LARGE SCALE GENOMIC DNA]</scope>
    <source>
        <strain evidence="2 3">ATCC 28783</strain>
    </source>
</reference>
<keyword evidence="3" id="KW-1185">Reference proteome</keyword>